<comment type="caution">
    <text evidence="5">The sequence shown here is derived from an EMBL/GenBank/DDBJ whole genome shotgun (WGS) entry which is preliminary data.</text>
</comment>
<protein>
    <recommendedName>
        <fullName evidence="4">SD-repeat containing protein B domain-containing protein</fullName>
    </recommendedName>
</protein>
<dbReference type="RefSeq" id="WP_145896763.1">
    <property type="nucleotide sequence ID" value="NZ_VOBQ01000026.1"/>
</dbReference>
<dbReference type="Pfam" id="PF17210">
    <property type="entry name" value="SdrD_B"/>
    <property type="match status" value="1"/>
</dbReference>
<name>A0A562ZF14_9BURK</name>
<sequence>MQSLDRVQAEQERLKKMLQGVPKAYVDKVMVPGDLPSLAGEELEGSGSASGYRAYMTETRLNAAQTDDGLQLRSSRELGQRLAYRHQTLNYGIFDAQVDLRATSGDPQLGFGLGAAGRERSARFTLRNLGLPLTPRAFADTAAGDIYSEVTDGLARTYRMSLGHRPVRGLATRLFGDGFDVRAGTGERGAFAGGPFPGFEPLPGRVSWLGGSTRLPNGLLLGLQANQASGVLEADGTGTTQDIASVAASAGFGGAVYADGSSRGRLTLIRSRTTGLGQPREAQGWFVEGGVAGFGLRHEFGVYAADDNLYFGDTQLPADNRGAYWRVDGGGMRHSWGLGLQVEDTNPDRSSETQANRLFGFQANGEYRFNRNQAVGGSLHLERRRNLSVGGPGQADRGARSLYASGYFQTQSWGGGRTRVRATVRRNEILVTDALPASGEEVEIEHDWIRGRYETMRPELVTTLGLARERSNGVSVVTPTAGLSFRFWPDADWSVSGHLRYTSSDSNLTTSRGLSGVVDTEKQLADGWRVGASLSLNQAVVDLNRLVDGEPRVTRSNDKIASVYVRWEGASGTTARGLGTRTGQPGGGGLGGIVFFDADRDGEQQAAEKGVPGVEVLLDGSFRATTDANGRFDFPLVTTGRHQLSLRLESVPLPWGAAAGQTWNAEVPLRGLATIRIPVVRVGE</sequence>
<gene>
    <name evidence="5" type="ORF">FN976_26725</name>
</gene>
<accession>A0A562ZF14</accession>
<dbReference type="SUPFAM" id="SSF117074">
    <property type="entry name" value="Hypothetical protein PA1324"/>
    <property type="match status" value="1"/>
</dbReference>
<evidence type="ECO:0000313" key="5">
    <source>
        <dbReference type="EMBL" id="TWO66141.1"/>
    </source>
</evidence>
<keyword evidence="3" id="KW-0732">Signal</keyword>
<dbReference type="Gene3D" id="2.60.40.10">
    <property type="entry name" value="Immunoglobulins"/>
    <property type="match status" value="1"/>
</dbReference>
<reference evidence="5 6" key="1">
    <citation type="submission" date="2019-07" db="EMBL/GenBank/DDBJ databases">
        <title>Caenimonas sedimenti sp. nov., isolated from activated sludge.</title>
        <authorList>
            <person name="Xu J."/>
        </authorList>
    </citation>
    <scope>NUCLEOTIDE SEQUENCE [LARGE SCALE GENOMIC DNA]</scope>
    <source>
        <strain evidence="5 6">HX-9-20</strain>
    </source>
</reference>
<dbReference type="Proteomes" id="UP000318199">
    <property type="component" value="Unassembled WGS sequence"/>
</dbReference>
<dbReference type="InterPro" id="IPR033764">
    <property type="entry name" value="Sdr_B"/>
</dbReference>
<dbReference type="GO" id="GO:0005576">
    <property type="term" value="C:extracellular region"/>
    <property type="evidence" value="ECO:0007669"/>
    <property type="project" value="UniProtKB-SubCell"/>
</dbReference>
<comment type="subcellular location">
    <subcellularLocation>
        <location evidence="1">Secreted</location>
    </subcellularLocation>
</comment>
<evidence type="ECO:0000313" key="6">
    <source>
        <dbReference type="Proteomes" id="UP000318199"/>
    </source>
</evidence>
<evidence type="ECO:0000259" key="4">
    <source>
        <dbReference type="Pfam" id="PF17210"/>
    </source>
</evidence>
<proteinExistence type="predicted"/>
<keyword evidence="6" id="KW-1185">Reference proteome</keyword>
<dbReference type="EMBL" id="VOBQ01000026">
    <property type="protein sequence ID" value="TWO66141.1"/>
    <property type="molecule type" value="Genomic_DNA"/>
</dbReference>
<feature type="domain" description="SD-repeat containing protein B" evidence="4">
    <location>
        <begin position="590"/>
        <end position="646"/>
    </location>
</feature>
<organism evidence="5 6">
    <name type="scientific">Caenimonas sedimenti</name>
    <dbReference type="NCBI Taxonomy" id="2596921"/>
    <lineage>
        <taxon>Bacteria</taxon>
        <taxon>Pseudomonadati</taxon>
        <taxon>Pseudomonadota</taxon>
        <taxon>Betaproteobacteria</taxon>
        <taxon>Burkholderiales</taxon>
        <taxon>Comamonadaceae</taxon>
        <taxon>Caenimonas</taxon>
    </lineage>
</organism>
<evidence type="ECO:0000256" key="3">
    <source>
        <dbReference type="ARBA" id="ARBA00022729"/>
    </source>
</evidence>
<dbReference type="AlphaFoldDB" id="A0A562ZF14"/>
<evidence type="ECO:0000256" key="1">
    <source>
        <dbReference type="ARBA" id="ARBA00004613"/>
    </source>
</evidence>
<keyword evidence="2" id="KW-0964">Secreted</keyword>
<dbReference type="InterPro" id="IPR013783">
    <property type="entry name" value="Ig-like_fold"/>
</dbReference>
<dbReference type="OrthoDB" id="8826203at2"/>
<evidence type="ECO:0000256" key="2">
    <source>
        <dbReference type="ARBA" id="ARBA00022525"/>
    </source>
</evidence>